<keyword evidence="5" id="KW-0029">Amino-acid transport</keyword>
<protein>
    <recommendedName>
        <fullName evidence="6">ABC transporter domain-containing protein</fullName>
    </recommendedName>
</protein>
<dbReference type="SUPFAM" id="SSF52540">
    <property type="entry name" value="P-loop containing nucleoside triphosphate hydrolases"/>
    <property type="match status" value="1"/>
</dbReference>
<dbReference type="EMBL" id="CP017634">
    <property type="protein sequence ID" value="ATW24878.1"/>
    <property type="molecule type" value="Genomic_DNA"/>
</dbReference>
<dbReference type="GO" id="GO:0016887">
    <property type="term" value="F:ATP hydrolysis activity"/>
    <property type="evidence" value="ECO:0007669"/>
    <property type="project" value="InterPro"/>
</dbReference>
<dbReference type="GO" id="GO:0015807">
    <property type="term" value="P:L-amino acid transport"/>
    <property type="evidence" value="ECO:0007669"/>
    <property type="project" value="TreeGrafter"/>
</dbReference>
<keyword evidence="2" id="KW-0813">Transport</keyword>
<dbReference type="PANTHER" id="PTHR43820">
    <property type="entry name" value="HIGH-AFFINITY BRANCHED-CHAIN AMINO ACID TRANSPORT ATP-BINDING PROTEIN LIVF"/>
    <property type="match status" value="1"/>
</dbReference>
<evidence type="ECO:0000259" key="6">
    <source>
        <dbReference type="PROSITE" id="PS50893"/>
    </source>
</evidence>
<feature type="domain" description="ABC transporter" evidence="6">
    <location>
        <begin position="6"/>
        <end position="236"/>
    </location>
</feature>
<dbReference type="GO" id="GO:0015658">
    <property type="term" value="F:branched-chain amino acid transmembrane transporter activity"/>
    <property type="evidence" value="ECO:0007669"/>
    <property type="project" value="TreeGrafter"/>
</dbReference>
<organism evidence="7 8">
    <name type="scientific">Formimonas warabiya</name>
    <dbReference type="NCBI Taxonomy" id="1761012"/>
    <lineage>
        <taxon>Bacteria</taxon>
        <taxon>Bacillati</taxon>
        <taxon>Bacillota</taxon>
        <taxon>Clostridia</taxon>
        <taxon>Eubacteriales</taxon>
        <taxon>Peptococcaceae</taxon>
        <taxon>Candidatus Formimonas</taxon>
    </lineage>
</organism>
<dbReference type="PROSITE" id="PS50893">
    <property type="entry name" value="ABC_TRANSPORTER_2"/>
    <property type="match status" value="1"/>
</dbReference>
<dbReference type="InterPro" id="IPR052156">
    <property type="entry name" value="BCAA_Transport_ATP-bd_LivF"/>
</dbReference>
<keyword evidence="3" id="KW-0547">Nucleotide-binding</keyword>
<name>A0A3G1KQZ0_FORW1</name>
<dbReference type="InterPro" id="IPR027417">
    <property type="entry name" value="P-loop_NTPase"/>
</dbReference>
<dbReference type="InterPro" id="IPR003439">
    <property type="entry name" value="ABC_transporter-like_ATP-bd"/>
</dbReference>
<dbReference type="PROSITE" id="PS00211">
    <property type="entry name" value="ABC_TRANSPORTER_1"/>
    <property type="match status" value="1"/>
</dbReference>
<keyword evidence="8" id="KW-1185">Reference proteome</keyword>
<dbReference type="InterPro" id="IPR003593">
    <property type="entry name" value="AAA+_ATPase"/>
</dbReference>
<dbReference type="AlphaFoldDB" id="A0A3G1KQZ0"/>
<dbReference type="Gene3D" id="3.40.50.300">
    <property type="entry name" value="P-loop containing nucleotide triphosphate hydrolases"/>
    <property type="match status" value="1"/>
</dbReference>
<reference evidence="7 8" key="1">
    <citation type="submission" date="2016-10" db="EMBL/GenBank/DDBJ databases">
        <title>Complete Genome Sequence of Peptococcaceae strain DCMF.</title>
        <authorList>
            <person name="Edwards R.J."/>
            <person name="Holland S.I."/>
            <person name="Deshpande N.P."/>
            <person name="Wong Y.K."/>
            <person name="Ertan H."/>
            <person name="Manefield M."/>
            <person name="Russell T.L."/>
            <person name="Lee M.J."/>
        </authorList>
    </citation>
    <scope>NUCLEOTIDE SEQUENCE [LARGE SCALE GENOMIC DNA]</scope>
    <source>
        <strain evidence="7 8">DCMF</strain>
    </source>
</reference>
<evidence type="ECO:0000313" key="7">
    <source>
        <dbReference type="EMBL" id="ATW24878.1"/>
    </source>
</evidence>
<keyword evidence="4" id="KW-0067">ATP-binding</keyword>
<proteinExistence type="inferred from homology"/>
<comment type="similarity">
    <text evidence="1">Belongs to the ABC transporter superfamily.</text>
</comment>
<dbReference type="Proteomes" id="UP000323521">
    <property type="component" value="Chromosome"/>
</dbReference>
<dbReference type="Pfam" id="PF00005">
    <property type="entry name" value="ABC_tran"/>
    <property type="match status" value="1"/>
</dbReference>
<evidence type="ECO:0000256" key="4">
    <source>
        <dbReference type="ARBA" id="ARBA00022840"/>
    </source>
</evidence>
<dbReference type="PANTHER" id="PTHR43820:SF4">
    <property type="entry name" value="HIGH-AFFINITY BRANCHED-CHAIN AMINO ACID TRANSPORT ATP-BINDING PROTEIN LIVF"/>
    <property type="match status" value="1"/>
</dbReference>
<evidence type="ECO:0000313" key="8">
    <source>
        <dbReference type="Proteomes" id="UP000323521"/>
    </source>
</evidence>
<dbReference type="KEGG" id="fwa:DCMF_08940"/>
<dbReference type="GO" id="GO:0005524">
    <property type="term" value="F:ATP binding"/>
    <property type="evidence" value="ECO:0007669"/>
    <property type="project" value="UniProtKB-KW"/>
</dbReference>
<dbReference type="InterPro" id="IPR017871">
    <property type="entry name" value="ABC_transporter-like_CS"/>
</dbReference>
<evidence type="ECO:0000256" key="5">
    <source>
        <dbReference type="ARBA" id="ARBA00022970"/>
    </source>
</evidence>
<gene>
    <name evidence="7" type="ORF">DCMF_08940</name>
</gene>
<sequence>MTQKTLEIENVSTRYGRIPMLMNVSLGIEKGRIVCVLGANGAGKTTLLKAILGMVKADTGSIRLDGENIDALPTHKRVEKGIAIAAAAAGTLQKMTVETNLKMGAYYIHDRKILNERLEEVYQSFPILKQRLQQKAGTLSGGERTMLTIARAVINKPVLLLLDEPSLGLAPIMVEETFRIIKRLNEEEKMTILLVEQNAQKALSVSHYGYVIQKGQIVFEGDKEALRSSEFIENPVCG</sequence>
<evidence type="ECO:0000256" key="2">
    <source>
        <dbReference type="ARBA" id="ARBA00022448"/>
    </source>
</evidence>
<dbReference type="OrthoDB" id="9779136at2"/>
<dbReference type="CDD" id="cd03224">
    <property type="entry name" value="ABC_TM1139_LivF_branched"/>
    <property type="match status" value="1"/>
</dbReference>
<accession>A0A3G1KQZ0</accession>
<dbReference type="SMART" id="SM00382">
    <property type="entry name" value="AAA"/>
    <property type="match status" value="1"/>
</dbReference>
<evidence type="ECO:0000256" key="3">
    <source>
        <dbReference type="ARBA" id="ARBA00022741"/>
    </source>
</evidence>
<dbReference type="RefSeq" id="WP_148134113.1">
    <property type="nucleotide sequence ID" value="NZ_CP017634.1"/>
</dbReference>
<evidence type="ECO:0000256" key="1">
    <source>
        <dbReference type="ARBA" id="ARBA00005417"/>
    </source>
</evidence>